<organism evidence="1 2">
    <name type="scientific">Marinobacterium rhizophilum</name>
    <dbReference type="NCBI Taxonomy" id="420402"/>
    <lineage>
        <taxon>Bacteria</taxon>
        <taxon>Pseudomonadati</taxon>
        <taxon>Pseudomonadota</taxon>
        <taxon>Gammaproteobacteria</taxon>
        <taxon>Oceanospirillales</taxon>
        <taxon>Oceanospirillaceae</taxon>
        <taxon>Marinobacterium</taxon>
    </lineage>
</organism>
<protein>
    <submittedName>
        <fullName evidence="1">Histidine phosphatase family protein</fullName>
    </submittedName>
</protein>
<dbReference type="Pfam" id="PF00300">
    <property type="entry name" value="His_Phos_1"/>
    <property type="match status" value="1"/>
</dbReference>
<reference evidence="1" key="1">
    <citation type="submission" date="2021-04" db="EMBL/GenBank/DDBJ databases">
        <title>Oceanospirillales bacteria with DddD are important DMSP degraders in coastal seawater.</title>
        <authorList>
            <person name="Liu J."/>
        </authorList>
    </citation>
    <scope>NUCLEOTIDE SEQUENCE</scope>
    <source>
        <strain evidence="1">D13-1</strain>
    </source>
</reference>
<dbReference type="Proteomes" id="UP001058461">
    <property type="component" value="Chromosome"/>
</dbReference>
<dbReference type="CDD" id="cd07067">
    <property type="entry name" value="HP_PGM_like"/>
    <property type="match status" value="1"/>
</dbReference>
<keyword evidence="2" id="KW-1185">Reference proteome</keyword>
<dbReference type="PANTHER" id="PTHR48100">
    <property type="entry name" value="BROAD-SPECIFICITY PHOSPHATASE YOR283W-RELATED"/>
    <property type="match status" value="1"/>
</dbReference>
<accession>A0ABY5HS74</accession>
<dbReference type="SUPFAM" id="SSF53254">
    <property type="entry name" value="Phosphoglycerate mutase-like"/>
    <property type="match status" value="1"/>
</dbReference>
<dbReference type="PANTHER" id="PTHR48100:SF59">
    <property type="entry name" value="ADENOSYLCOBALAMIN_ALPHA-RIBAZOLE PHOSPHATASE"/>
    <property type="match status" value="1"/>
</dbReference>
<proteinExistence type="predicted"/>
<name>A0ABY5HS74_9GAMM</name>
<dbReference type="InterPro" id="IPR029033">
    <property type="entry name" value="His_PPase_superfam"/>
</dbReference>
<dbReference type="SMART" id="SM00855">
    <property type="entry name" value="PGAM"/>
    <property type="match status" value="1"/>
</dbReference>
<dbReference type="InterPro" id="IPR050275">
    <property type="entry name" value="PGM_Phosphatase"/>
</dbReference>
<gene>
    <name evidence="1" type="ORF">KDW95_09210</name>
</gene>
<dbReference type="InterPro" id="IPR013078">
    <property type="entry name" value="His_Pase_superF_clade-1"/>
</dbReference>
<evidence type="ECO:0000313" key="1">
    <source>
        <dbReference type="EMBL" id="UTW13791.1"/>
    </source>
</evidence>
<sequence length="210" mass="23817">MPEAPPNPPPAPRLELICLRHGPTEWNRLKRLQGHHDEPLLAASRQQLDCLRVPERFENWHWYSSPLLRARETAQLLGLDAGVAAALIEMDWGDWEGQRISDLRLADPAGMAAMETQGLDLCPPNGESPRQVQQRLTQWAESLRSKGIGHAGALCHKGVIRALLAAACRWDMRGKAPRKLEYSCLQHFAWDGLQWHLQQSNVPLQSRRQR</sequence>
<evidence type="ECO:0000313" key="2">
    <source>
        <dbReference type="Proteomes" id="UP001058461"/>
    </source>
</evidence>
<dbReference type="RefSeq" id="WP_255855980.1">
    <property type="nucleotide sequence ID" value="NZ_CP073347.1"/>
</dbReference>
<dbReference type="Gene3D" id="3.40.50.1240">
    <property type="entry name" value="Phosphoglycerate mutase-like"/>
    <property type="match status" value="1"/>
</dbReference>
<dbReference type="EMBL" id="CP073347">
    <property type="protein sequence ID" value="UTW13791.1"/>
    <property type="molecule type" value="Genomic_DNA"/>
</dbReference>